<sequence>MSENKTTLKVKLSGEDYHDIVIDWEDETCEYNQQIYQQLAAYTGIPIFYIKNSYILPGNFNIPFGLENTDYLWRFTRPPTVFDVNERNRSRFNDGDCFNLRCCTYICKDQDQLFDFAVDLMASSYCNDNGCNIFWCQHRNTRAYLDKMIGIVKNTELQKKIKAQLPVQFTQASDEYKQLLTDYNIRQQLHGRCIYTSGPRKCRFYAPHRG</sequence>
<accession>T1KNR1</accession>
<protein>
    <submittedName>
        <fullName evidence="1">Uncharacterized protein</fullName>
    </submittedName>
</protein>
<name>T1KNR1_TETUR</name>
<dbReference type="EnsemblMetazoa" id="tetur16g01890.1">
    <property type="protein sequence ID" value="tetur16g01890.1"/>
    <property type="gene ID" value="tetur16g01890"/>
</dbReference>
<evidence type="ECO:0000313" key="2">
    <source>
        <dbReference type="Proteomes" id="UP000015104"/>
    </source>
</evidence>
<gene>
    <name evidence="1" type="primary">107365772</name>
</gene>
<keyword evidence="2" id="KW-1185">Reference proteome</keyword>
<dbReference type="EMBL" id="CAEY01000277">
    <property type="status" value="NOT_ANNOTATED_CDS"/>
    <property type="molecule type" value="Genomic_DNA"/>
</dbReference>
<reference evidence="2" key="1">
    <citation type="submission" date="2011-08" db="EMBL/GenBank/DDBJ databases">
        <authorList>
            <person name="Rombauts S."/>
        </authorList>
    </citation>
    <scope>NUCLEOTIDE SEQUENCE</scope>
    <source>
        <strain evidence="2">London</strain>
    </source>
</reference>
<dbReference type="HOGENOM" id="CLU_071407_2_0_1"/>
<dbReference type="KEGG" id="tut:107365773"/>
<dbReference type="AlphaFoldDB" id="T1KNR1"/>
<organism evidence="1 2">
    <name type="scientific">Tetranychus urticae</name>
    <name type="common">Two-spotted spider mite</name>
    <dbReference type="NCBI Taxonomy" id="32264"/>
    <lineage>
        <taxon>Eukaryota</taxon>
        <taxon>Metazoa</taxon>
        <taxon>Ecdysozoa</taxon>
        <taxon>Arthropoda</taxon>
        <taxon>Chelicerata</taxon>
        <taxon>Arachnida</taxon>
        <taxon>Acari</taxon>
        <taxon>Acariformes</taxon>
        <taxon>Trombidiformes</taxon>
        <taxon>Prostigmata</taxon>
        <taxon>Eleutherengona</taxon>
        <taxon>Raphignathae</taxon>
        <taxon>Tetranychoidea</taxon>
        <taxon>Tetranychidae</taxon>
        <taxon>Tetranychus</taxon>
    </lineage>
</organism>
<reference evidence="1" key="2">
    <citation type="submission" date="2015-06" db="UniProtKB">
        <authorList>
            <consortium name="EnsemblMetazoa"/>
        </authorList>
    </citation>
    <scope>IDENTIFICATION</scope>
</reference>
<proteinExistence type="predicted"/>
<evidence type="ECO:0000313" key="1">
    <source>
        <dbReference type="EnsemblMetazoa" id="tetur16g01890.1"/>
    </source>
</evidence>
<dbReference type="Proteomes" id="UP000015104">
    <property type="component" value="Unassembled WGS sequence"/>
</dbReference>